<dbReference type="OrthoDB" id="9809583at2"/>
<dbReference type="CDD" id="cd08023">
    <property type="entry name" value="GH16_laminarinase_like"/>
    <property type="match status" value="1"/>
</dbReference>
<dbReference type="Pfam" id="PF00722">
    <property type="entry name" value="Glyco_hydro_16"/>
    <property type="match status" value="1"/>
</dbReference>
<comment type="similarity">
    <text evidence="1">Belongs to the glycosyl hydrolase 16 family.</text>
</comment>
<comment type="caution">
    <text evidence="3">The sequence shown here is derived from an EMBL/GenBank/DDBJ whole genome shotgun (WGS) entry which is preliminary data.</text>
</comment>
<protein>
    <recommendedName>
        <fullName evidence="2">GH16 domain-containing protein</fullName>
    </recommendedName>
</protein>
<dbReference type="InterPro" id="IPR013320">
    <property type="entry name" value="ConA-like_dom_sf"/>
</dbReference>
<gene>
    <name evidence="3" type="ORF">DF185_22440</name>
</gene>
<dbReference type="InterPro" id="IPR000757">
    <property type="entry name" value="Beta-glucanase-like"/>
</dbReference>
<feature type="domain" description="GH16" evidence="2">
    <location>
        <begin position="211"/>
        <end position="469"/>
    </location>
</feature>
<dbReference type="Gene3D" id="2.60.120.200">
    <property type="match status" value="1"/>
</dbReference>
<dbReference type="EMBL" id="QFLI01000016">
    <property type="protein sequence ID" value="PXX95209.1"/>
    <property type="molecule type" value="Genomic_DNA"/>
</dbReference>
<sequence>MGFFLASKLRKASNTVAIEKKRDELRSDFEEFEQFSKSDELKQFNELELLVLSDEFKRNKKMVESKSFKRSELYQEERTFKKYQRSKKFKTYFRLKDSSELSTFNLVAESKDLERFKELEALMKSSKLNKKEDAEEISEYKRLKSSARLKEYFKFKKSRALRIYNEVDKSSDLQKYYQLEERISSDEFKEEKAFLLDKKRFEKTEDYKKLQEYNSLKSSEKFVKHFKLKSKNPFEEIKKWELTFSEEFDAGNLDSNKWITRYYWGDKLMAKGYSLDSDLHTFTDGENVKISGSSACLLAKKESKEGLVWNPNLGFVPQKFDYTSAIINTGNSFRQKFGRFEAKIKLKNPAQVQNSFWMVAEKSLPHIDIFKTFNGGKIMNANFWGSENSLQKSEFKVKGIDLNKGYFIYTLDWSANELVWKINDVPVKTQTTGVPQDPMYLNFSLAVKEARNDLNAEMEIDWIRCYQRK</sequence>
<reference evidence="3 4" key="1">
    <citation type="submission" date="2018-05" db="EMBL/GenBank/DDBJ databases">
        <title>Marinifilum breve JC075T sp. nov., a marine bacterium isolated from Yongle Blue Hole in the South China Sea.</title>
        <authorList>
            <person name="Fu T."/>
        </authorList>
    </citation>
    <scope>NUCLEOTIDE SEQUENCE [LARGE SCALE GENOMIC DNA]</scope>
    <source>
        <strain evidence="3 4">JC075</strain>
    </source>
</reference>
<keyword evidence="4" id="KW-1185">Reference proteome</keyword>
<organism evidence="3 4">
    <name type="scientific">Marinifilum breve</name>
    <dbReference type="NCBI Taxonomy" id="2184082"/>
    <lineage>
        <taxon>Bacteria</taxon>
        <taxon>Pseudomonadati</taxon>
        <taxon>Bacteroidota</taxon>
        <taxon>Bacteroidia</taxon>
        <taxon>Marinilabiliales</taxon>
        <taxon>Marinifilaceae</taxon>
    </lineage>
</organism>
<dbReference type="RefSeq" id="WP_110363921.1">
    <property type="nucleotide sequence ID" value="NZ_QFLI01000016.1"/>
</dbReference>
<dbReference type="PROSITE" id="PS51762">
    <property type="entry name" value="GH16_2"/>
    <property type="match status" value="1"/>
</dbReference>
<dbReference type="AlphaFoldDB" id="A0A2V3ZR77"/>
<evidence type="ECO:0000313" key="3">
    <source>
        <dbReference type="EMBL" id="PXX95209.1"/>
    </source>
</evidence>
<dbReference type="PANTHER" id="PTHR10963">
    <property type="entry name" value="GLYCOSYL HYDROLASE-RELATED"/>
    <property type="match status" value="1"/>
</dbReference>
<dbReference type="SUPFAM" id="SSF49899">
    <property type="entry name" value="Concanavalin A-like lectins/glucanases"/>
    <property type="match status" value="1"/>
</dbReference>
<evidence type="ECO:0000256" key="1">
    <source>
        <dbReference type="ARBA" id="ARBA00006865"/>
    </source>
</evidence>
<name>A0A2V3ZR77_9BACT</name>
<dbReference type="PANTHER" id="PTHR10963:SF55">
    <property type="entry name" value="GLYCOSIDE HYDROLASE FAMILY 16 PROTEIN"/>
    <property type="match status" value="1"/>
</dbReference>
<accession>A0A2V3ZR77</accession>
<evidence type="ECO:0000259" key="2">
    <source>
        <dbReference type="PROSITE" id="PS51762"/>
    </source>
</evidence>
<dbReference type="Proteomes" id="UP000248079">
    <property type="component" value="Unassembled WGS sequence"/>
</dbReference>
<dbReference type="GO" id="GO:0004553">
    <property type="term" value="F:hydrolase activity, hydrolyzing O-glycosyl compounds"/>
    <property type="evidence" value="ECO:0007669"/>
    <property type="project" value="InterPro"/>
</dbReference>
<evidence type="ECO:0000313" key="4">
    <source>
        <dbReference type="Proteomes" id="UP000248079"/>
    </source>
</evidence>
<dbReference type="InterPro" id="IPR050546">
    <property type="entry name" value="Glycosyl_Hydrlase_16"/>
</dbReference>
<proteinExistence type="inferred from homology"/>
<dbReference type="GO" id="GO:0005975">
    <property type="term" value="P:carbohydrate metabolic process"/>
    <property type="evidence" value="ECO:0007669"/>
    <property type="project" value="InterPro"/>
</dbReference>